<organism evidence="1 2">
    <name type="scientific">Roseobacter phage SIO1</name>
    <dbReference type="NCBI Taxonomy" id="2905867"/>
    <lineage>
        <taxon>Viruses</taxon>
        <taxon>Duplodnaviria</taxon>
        <taxon>Heunggongvirae</taxon>
        <taxon>Uroviricota</taxon>
        <taxon>Caudoviricetes</taxon>
        <taxon>Zobellviridae</taxon>
        <taxon>Cobavirinae</taxon>
        <taxon>Siovirus</taxon>
        <taxon>Siovirus americense</taxon>
    </lineage>
</organism>
<reference evidence="1 2" key="1">
    <citation type="journal article" date="2000" name="Limnol. Oceanogr.">
        <title>The complete genomic sequence of the marine phage Roseophage SIO1 shares homology with nonmarine phages.</title>
        <authorList>
            <person name="Rohwer F.L."/>
            <person name="Segall A.M."/>
            <person name="Steward G."/>
            <person name="Seguritan V."/>
            <person name="Breitbart M."/>
            <person name="Wolven F."/>
            <person name="Azam F."/>
        </authorList>
    </citation>
    <scope>NUCLEOTIDE SEQUENCE [LARGE SCALE GENOMIC DNA]</scope>
</reference>
<dbReference type="Proteomes" id="UP000001161">
    <property type="component" value="Segment"/>
</dbReference>
<name>Q9G0H2_9CAUD</name>
<protein>
    <submittedName>
        <fullName evidence="1">Gp13</fullName>
    </submittedName>
</protein>
<dbReference type="GeneID" id="1263051"/>
<proteinExistence type="predicted"/>
<keyword evidence="2" id="KW-1185">Reference proteome</keyword>
<dbReference type="RefSeq" id="NP_064751.1">
    <property type="nucleotide sequence ID" value="NC_002519.1"/>
</dbReference>
<sequence>MSEAPERIWAWWDDAYDVGLLNKHGDKRYTPNDAKEYVRADRIEELETQLSEARQVGKEWFEEQKKARKDANAAEAKLAKAIDFVAGVAGGFKFGESLVDWANLHVLKARTLLAELKGETDE</sequence>
<accession>Q9G0H2</accession>
<evidence type="ECO:0000313" key="2">
    <source>
        <dbReference type="Proteomes" id="UP000001161"/>
    </source>
</evidence>
<dbReference type="KEGG" id="vg:1263051"/>
<evidence type="ECO:0000313" key="1">
    <source>
        <dbReference type="EMBL" id="AAG02596.1"/>
    </source>
</evidence>
<dbReference type="EMBL" id="AF189021">
    <property type="protein sequence ID" value="AAG02596.1"/>
    <property type="molecule type" value="Genomic_DNA"/>
</dbReference>